<dbReference type="SUPFAM" id="SSF141371">
    <property type="entry name" value="PilZ domain-like"/>
    <property type="match status" value="1"/>
</dbReference>
<sequence>MMAGDDNKRTAERKTVKKPVEFFVDADIIQAESVDLSSTGIRMTTQHPIRIRMRIYDDDGGFSEQVAELVWASKEAPLTSYGFEFGPDPEAE</sequence>
<dbReference type="AlphaFoldDB" id="A0A1T4XWD7"/>
<dbReference type="RefSeq" id="WP_078718050.1">
    <property type="nucleotide sequence ID" value="NZ_FUYC01000018.1"/>
</dbReference>
<dbReference type="EMBL" id="FUYC01000018">
    <property type="protein sequence ID" value="SKA93824.1"/>
    <property type="molecule type" value="Genomic_DNA"/>
</dbReference>
<accession>A0A1T4XWD7</accession>
<evidence type="ECO:0000313" key="2">
    <source>
        <dbReference type="EMBL" id="SKA93824.1"/>
    </source>
</evidence>
<protein>
    <submittedName>
        <fullName evidence="2">PilZ domain-containing protein</fullName>
    </submittedName>
</protein>
<name>A0A1T4XWD7_9BACT</name>
<evidence type="ECO:0000259" key="1">
    <source>
        <dbReference type="Pfam" id="PF07238"/>
    </source>
</evidence>
<gene>
    <name evidence="2" type="ORF">SAMN02745704_02512</name>
</gene>
<dbReference type="Proteomes" id="UP000190027">
    <property type="component" value="Unassembled WGS sequence"/>
</dbReference>
<dbReference type="InterPro" id="IPR009875">
    <property type="entry name" value="PilZ_domain"/>
</dbReference>
<evidence type="ECO:0000313" key="3">
    <source>
        <dbReference type="Proteomes" id="UP000190027"/>
    </source>
</evidence>
<proteinExistence type="predicted"/>
<dbReference type="Pfam" id="PF07238">
    <property type="entry name" value="PilZ"/>
    <property type="match status" value="1"/>
</dbReference>
<keyword evidence="3" id="KW-1185">Reference proteome</keyword>
<reference evidence="2 3" key="1">
    <citation type="submission" date="2017-02" db="EMBL/GenBank/DDBJ databases">
        <authorList>
            <person name="Peterson S.W."/>
        </authorList>
    </citation>
    <scope>NUCLEOTIDE SEQUENCE [LARGE SCALE GENOMIC DNA]</scope>
    <source>
        <strain evidence="2 3">DSM 16080</strain>
    </source>
</reference>
<dbReference type="GO" id="GO:0035438">
    <property type="term" value="F:cyclic-di-GMP binding"/>
    <property type="evidence" value="ECO:0007669"/>
    <property type="project" value="InterPro"/>
</dbReference>
<organism evidence="2 3">
    <name type="scientific">Paucidesulfovibrio gracilis DSM 16080</name>
    <dbReference type="NCBI Taxonomy" id="1121449"/>
    <lineage>
        <taxon>Bacteria</taxon>
        <taxon>Pseudomonadati</taxon>
        <taxon>Thermodesulfobacteriota</taxon>
        <taxon>Desulfovibrionia</taxon>
        <taxon>Desulfovibrionales</taxon>
        <taxon>Desulfovibrionaceae</taxon>
        <taxon>Paucidesulfovibrio</taxon>
    </lineage>
</organism>
<dbReference type="OrthoDB" id="9799604at2"/>
<feature type="domain" description="PilZ" evidence="1">
    <location>
        <begin position="7"/>
        <end position="88"/>
    </location>
</feature>